<evidence type="ECO:0000256" key="2">
    <source>
        <dbReference type="ARBA" id="ARBA00022452"/>
    </source>
</evidence>
<dbReference type="InterPro" id="IPR023707">
    <property type="entry name" value="OM_assembly_BamA"/>
</dbReference>
<dbReference type="InterPro" id="IPR010827">
    <property type="entry name" value="BamA/TamA_POTRA"/>
</dbReference>
<comment type="subcellular location">
    <subcellularLocation>
        <location evidence="1">Membrane</location>
    </subcellularLocation>
</comment>
<feature type="domain" description="POTRA" evidence="8">
    <location>
        <begin position="28"/>
        <end position="95"/>
    </location>
</feature>
<dbReference type="PROSITE" id="PS51779">
    <property type="entry name" value="POTRA"/>
    <property type="match status" value="4"/>
</dbReference>
<protein>
    <submittedName>
        <fullName evidence="9">Outer membrane protein assembly factor YaeT</fullName>
    </submittedName>
</protein>
<name>A0A3B0Z6X0_9ZZZZ</name>
<dbReference type="InterPro" id="IPR039910">
    <property type="entry name" value="D15-like"/>
</dbReference>
<dbReference type="AlphaFoldDB" id="A0A3B0Z6X0"/>
<gene>
    <name evidence="9" type="ORF">MNBD_GAMMA16-371</name>
</gene>
<dbReference type="Pfam" id="PF01103">
    <property type="entry name" value="Omp85"/>
    <property type="match status" value="1"/>
</dbReference>
<dbReference type="InterPro" id="IPR000184">
    <property type="entry name" value="Bac_surfAg_D15"/>
</dbReference>
<proteinExistence type="inferred from homology"/>
<keyword evidence="3" id="KW-0812">Transmembrane</keyword>
<dbReference type="PIRSF" id="PIRSF006076">
    <property type="entry name" value="OM_assembly_OMP85"/>
    <property type="match status" value="1"/>
</dbReference>
<dbReference type="PANTHER" id="PTHR12815">
    <property type="entry name" value="SORTING AND ASSEMBLY MACHINERY SAMM50 PROTEIN FAMILY MEMBER"/>
    <property type="match status" value="1"/>
</dbReference>
<evidence type="ECO:0000259" key="8">
    <source>
        <dbReference type="PROSITE" id="PS51779"/>
    </source>
</evidence>
<feature type="domain" description="POTRA" evidence="8">
    <location>
        <begin position="179"/>
        <end position="267"/>
    </location>
</feature>
<dbReference type="InterPro" id="IPR034746">
    <property type="entry name" value="POTRA"/>
</dbReference>
<evidence type="ECO:0000256" key="1">
    <source>
        <dbReference type="ARBA" id="ARBA00004370"/>
    </source>
</evidence>
<keyword evidence="5" id="KW-0677">Repeat</keyword>
<dbReference type="EMBL" id="UOFO01000003">
    <property type="protein sequence ID" value="VAW83217.1"/>
    <property type="molecule type" value="Genomic_DNA"/>
</dbReference>
<evidence type="ECO:0000256" key="5">
    <source>
        <dbReference type="ARBA" id="ARBA00022737"/>
    </source>
</evidence>
<evidence type="ECO:0000256" key="6">
    <source>
        <dbReference type="ARBA" id="ARBA00023136"/>
    </source>
</evidence>
<evidence type="ECO:0000256" key="7">
    <source>
        <dbReference type="ARBA" id="ARBA00023237"/>
    </source>
</evidence>
<feature type="domain" description="POTRA" evidence="8">
    <location>
        <begin position="270"/>
        <end position="348"/>
    </location>
</feature>
<dbReference type="GO" id="GO:1990063">
    <property type="term" value="C:Bam protein complex"/>
    <property type="evidence" value="ECO:0007669"/>
    <property type="project" value="TreeGrafter"/>
</dbReference>
<dbReference type="Gene3D" id="3.10.20.310">
    <property type="entry name" value="membrane protein fhac"/>
    <property type="match status" value="5"/>
</dbReference>
<accession>A0A3B0Z6X0</accession>
<evidence type="ECO:0000256" key="3">
    <source>
        <dbReference type="ARBA" id="ARBA00022692"/>
    </source>
</evidence>
<evidence type="ECO:0000313" key="9">
    <source>
        <dbReference type="EMBL" id="VAW83217.1"/>
    </source>
</evidence>
<keyword evidence="6" id="KW-0472">Membrane</keyword>
<keyword evidence="4" id="KW-0732">Signal</keyword>
<dbReference type="PANTHER" id="PTHR12815:SF23">
    <property type="entry name" value="OUTER MEMBRANE PROTEIN ASSEMBLY FACTOR BAMA"/>
    <property type="match status" value="1"/>
</dbReference>
<keyword evidence="2" id="KW-1134">Transmembrane beta strand</keyword>
<organism evidence="9">
    <name type="scientific">hydrothermal vent metagenome</name>
    <dbReference type="NCBI Taxonomy" id="652676"/>
    <lineage>
        <taxon>unclassified sequences</taxon>
        <taxon>metagenomes</taxon>
        <taxon>ecological metagenomes</taxon>
    </lineage>
</organism>
<reference evidence="9" key="1">
    <citation type="submission" date="2018-06" db="EMBL/GenBank/DDBJ databases">
        <authorList>
            <person name="Zhirakovskaya E."/>
        </authorList>
    </citation>
    <scope>NUCLEOTIDE SEQUENCE</scope>
</reference>
<dbReference type="NCBIfam" id="TIGR03303">
    <property type="entry name" value="OM_YaeT"/>
    <property type="match status" value="1"/>
</dbReference>
<sequence>MMKRFQKTLFGIFFAFIVSNNVWAFTPFQVEDIRLEGLQRISIGTVFNYLPLQVGEFMDEERSVDAIGALYDTGFFEDVILSHEDGLLIVHVVERPAIAEINISGNEDIDSEQLTEGLEEIGLAKGRTFNPSLLDKVEQELQRQYFSGGKYGVKIDSSVKTLPRNRVSIDIEVFEGEIAEIARISIIGNEAFSKETLLKQFQLETRTDFSFLGSNDQYSKQKLSGDLEALKSFYLDRGYVNFSVVSTQVSITPDKRSVYITVNIKEGEKYTIRDVKIAGDLAISKEELRSLISVQAGDVFSRRKITESSNRLSGRLGQDGYAFANINPVPDVDSKNQSVALTFFIDPGKRIYVRRINIVGNSRTKDVVLRREFRQMEGGWIGTDKINRTRERLQRLGFFEDVNVETPSVPGVEDQVDVNVSVRERSMGTVQAGMGYSESQGVLFTANITHQNFFGTGKRVSAEINTSQINTVYSFSYTNPYYTLDGVSRGFRGFYRKTDRGARNTASFNADTFGGGVDYGIPLGEFNRLTFGLSIENTKVNTTDRTPQSYLDFLEKNSNEFDVVRLEAGWSYDSRDRAIFPTKGMVYGISGEVAVPGSGLQYYKATVQARRYQPVWGPFTFLARGQIGWGGGYGETSGLPFFKSFFAGGVRSVRGFKANTLGPKDEEFNLSIGGALKGVVNLEMLFPMPFAESSDTVRMSLFIDSGNVYENEDDFNVSDFRASTGLSMSWLSPIGPMVFSLAKPIRKQGGDDTESFQFSLGASL</sequence>
<dbReference type="HAMAP" id="MF_01430">
    <property type="entry name" value="OM_assembly_BamA"/>
    <property type="match status" value="1"/>
</dbReference>
<dbReference type="GO" id="GO:0043165">
    <property type="term" value="P:Gram-negative-bacterium-type cell outer membrane assembly"/>
    <property type="evidence" value="ECO:0007669"/>
    <property type="project" value="TreeGrafter"/>
</dbReference>
<dbReference type="GO" id="GO:0051205">
    <property type="term" value="P:protein insertion into membrane"/>
    <property type="evidence" value="ECO:0007669"/>
    <property type="project" value="TreeGrafter"/>
</dbReference>
<dbReference type="Pfam" id="PF07244">
    <property type="entry name" value="POTRA"/>
    <property type="match status" value="4"/>
</dbReference>
<feature type="domain" description="POTRA" evidence="8">
    <location>
        <begin position="351"/>
        <end position="425"/>
    </location>
</feature>
<evidence type="ECO:0000256" key="4">
    <source>
        <dbReference type="ARBA" id="ARBA00022729"/>
    </source>
</evidence>
<keyword evidence="7" id="KW-0998">Cell outer membrane</keyword>
<dbReference type="Gene3D" id="2.40.160.50">
    <property type="entry name" value="membrane protein fhac: a member of the omp85/tpsb transporter family"/>
    <property type="match status" value="1"/>
</dbReference>
<dbReference type="FunFam" id="3.10.20.310:FF:000002">
    <property type="entry name" value="Outer membrane protein assembly factor BamA"/>
    <property type="match status" value="1"/>
</dbReference>